<accession>A0A8H7SE31</accession>
<proteinExistence type="predicted"/>
<feature type="compositionally biased region" description="Basic residues" evidence="1">
    <location>
        <begin position="99"/>
        <end position="130"/>
    </location>
</feature>
<feature type="region of interest" description="Disordered" evidence="1">
    <location>
        <begin position="270"/>
        <end position="291"/>
    </location>
</feature>
<feature type="compositionally biased region" description="Low complexity" evidence="1">
    <location>
        <begin position="81"/>
        <end position="90"/>
    </location>
</feature>
<dbReference type="EMBL" id="JAEPRB010000015">
    <property type="protein sequence ID" value="KAG2226606.1"/>
    <property type="molecule type" value="Genomic_DNA"/>
</dbReference>
<feature type="compositionally biased region" description="Basic residues" evidence="1">
    <location>
        <begin position="27"/>
        <end position="47"/>
    </location>
</feature>
<comment type="caution">
    <text evidence="2">The sequence shown here is derived from an EMBL/GenBank/DDBJ whole genome shotgun (WGS) entry which is preliminary data.</text>
</comment>
<reference evidence="2 3" key="1">
    <citation type="submission" date="2020-12" db="EMBL/GenBank/DDBJ databases">
        <title>Metabolic potential, ecology and presence of endohyphal bacteria is reflected in genomic diversity of Mucoromycotina.</title>
        <authorList>
            <person name="Muszewska A."/>
            <person name="Okrasinska A."/>
            <person name="Steczkiewicz K."/>
            <person name="Drgas O."/>
            <person name="Orlowska M."/>
            <person name="Perlinska-Lenart U."/>
            <person name="Aleksandrzak-Piekarczyk T."/>
            <person name="Szatraj K."/>
            <person name="Zielenkiewicz U."/>
            <person name="Pilsyk S."/>
            <person name="Malc E."/>
            <person name="Mieczkowski P."/>
            <person name="Kruszewska J.S."/>
            <person name="Biernat P."/>
            <person name="Pawlowska J."/>
        </authorList>
    </citation>
    <scope>NUCLEOTIDE SEQUENCE [LARGE SCALE GENOMIC DNA]</scope>
    <source>
        <strain evidence="2 3">CBS 142.35</strain>
    </source>
</reference>
<evidence type="ECO:0000313" key="3">
    <source>
        <dbReference type="Proteomes" id="UP000646827"/>
    </source>
</evidence>
<feature type="compositionally biased region" description="Basic and acidic residues" evidence="1">
    <location>
        <begin position="1"/>
        <end position="12"/>
    </location>
</feature>
<keyword evidence="3" id="KW-1185">Reference proteome</keyword>
<dbReference type="PANTHER" id="PTHR34689">
    <property type="entry name" value="NUCLEIC ACID-BINDING PROTEIN"/>
    <property type="match status" value="1"/>
</dbReference>
<organism evidence="2 3">
    <name type="scientific">Circinella minor</name>
    <dbReference type="NCBI Taxonomy" id="1195481"/>
    <lineage>
        <taxon>Eukaryota</taxon>
        <taxon>Fungi</taxon>
        <taxon>Fungi incertae sedis</taxon>
        <taxon>Mucoromycota</taxon>
        <taxon>Mucoromycotina</taxon>
        <taxon>Mucoromycetes</taxon>
        <taxon>Mucorales</taxon>
        <taxon>Lichtheimiaceae</taxon>
        <taxon>Circinella</taxon>
    </lineage>
</organism>
<name>A0A8H7SE31_9FUNG</name>
<dbReference type="AlphaFoldDB" id="A0A8H7SE31"/>
<evidence type="ECO:0000256" key="1">
    <source>
        <dbReference type="SAM" id="MobiDB-lite"/>
    </source>
</evidence>
<protein>
    <submittedName>
        <fullName evidence="2">Uncharacterized protein</fullName>
    </submittedName>
</protein>
<dbReference type="PANTHER" id="PTHR34689:SF1">
    <property type="entry name" value="NUCLEIC ACID-BINDING PROTEIN"/>
    <property type="match status" value="1"/>
</dbReference>
<dbReference type="Proteomes" id="UP000646827">
    <property type="component" value="Unassembled WGS sequence"/>
</dbReference>
<feature type="region of interest" description="Disordered" evidence="1">
    <location>
        <begin position="1"/>
        <end position="135"/>
    </location>
</feature>
<evidence type="ECO:0000313" key="2">
    <source>
        <dbReference type="EMBL" id="KAG2226606.1"/>
    </source>
</evidence>
<sequence>MGRSDRSVERHSSSSRRRSRSPSSRRDRSRSRSPSSRSRRHHRRHRSPSVDSESDRGSSRRHHRRHHSSRSDHKHRRRSRSVSSVSSSEDSSSEDDRRSRKRHKKSSSKKSSKDKKHKSKKKSKKKKKSRLGSVGNEWGKYGIIHEADIFTKEAEFQAWLIEIKKADIMILPQSKRKEMFIDFMDDYNTATMPHEKFYNLAKWETRQHAMRMGEKVPEDTSSINLMRDEEILRQQHRQAAARAASSKPTLQLSSEQLEELTKVNRERVQADRMRKLGLTPKESMGVRYEYE</sequence>
<feature type="compositionally biased region" description="Basic residues" evidence="1">
    <location>
        <begin position="59"/>
        <end position="80"/>
    </location>
</feature>
<gene>
    <name evidence="2" type="ORF">INT45_005092</name>
</gene>
<dbReference type="OrthoDB" id="2538345at2759"/>